<feature type="compositionally biased region" description="Low complexity" evidence="1">
    <location>
        <begin position="737"/>
        <end position="759"/>
    </location>
</feature>
<reference evidence="3 4" key="1">
    <citation type="submission" date="2024-01" db="EMBL/GenBank/DDBJ databases">
        <title>Comparative genomics of Cryptococcus and Kwoniella reveals pathogenesis evolution and contrasting modes of karyotype evolution via chromosome fusion or intercentromeric recombination.</title>
        <authorList>
            <person name="Coelho M.A."/>
            <person name="David-Palma M."/>
            <person name="Shea T."/>
            <person name="Bowers K."/>
            <person name="McGinley-Smith S."/>
            <person name="Mohammad A.W."/>
            <person name="Gnirke A."/>
            <person name="Yurkov A.M."/>
            <person name="Nowrousian M."/>
            <person name="Sun S."/>
            <person name="Cuomo C.A."/>
            <person name="Heitman J."/>
        </authorList>
    </citation>
    <scope>NUCLEOTIDE SEQUENCE [LARGE SCALE GENOMIC DNA]</scope>
    <source>
        <strain evidence="3 4">7685027</strain>
    </source>
</reference>
<organism evidence="3 4">
    <name type="scientific">Cryptococcus decagattii</name>
    <dbReference type="NCBI Taxonomy" id="1859122"/>
    <lineage>
        <taxon>Eukaryota</taxon>
        <taxon>Fungi</taxon>
        <taxon>Dikarya</taxon>
        <taxon>Basidiomycota</taxon>
        <taxon>Agaricomycotina</taxon>
        <taxon>Tremellomycetes</taxon>
        <taxon>Tremellales</taxon>
        <taxon>Cryptococcaceae</taxon>
        <taxon>Cryptococcus</taxon>
        <taxon>Cryptococcus gattii species complex</taxon>
    </lineage>
</organism>
<dbReference type="PANTHER" id="PTHR45662:SF7">
    <property type="entry name" value="SACI DOMAIN PROTEIN (AFU_ORTHOLOGUE AFUA_1G15890)"/>
    <property type="match status" value="1"/>
</dbReference>
<dbReference type="EMBL" id="CP143816">
    <property type="protein sequence ID" value="WVO24565.1"/>
    <property type="molecule type" value="Genomic_DNA"/>
</dbReference>
<dbReference type="RefSeq" id="XP_064723804.1">
    <property type="nucleotide sequence ID" value="XM_064867732.1"/>
</dbReference>
<evidence type="ECO:0000313" key="4">
    <source>
        <dbReference type="Proteomes" id="UP001432216"/>
    </source>
</evidence>
<sequence>MAQTTSLPPRFTVPPLPPHIYRRFTLIVHDDGVVLSPDNGQSVLIHWGVKGKVERVDGDEQGELIIGGVLGIARLWDEPSHEHEVFSLGDVHAMPLTQEGAASSLKRMLAIQVSRQPKTKTKWSLALPITGAGTTGLEEDHLSNSDASSDETPEADETPLPPKSRQWRKFMPKLRKKQDASATPEPPKRQELEEKIVRQIIREFGAGFFFSYDFDLTHTLQHKRQVVSQRTATGAALSDLIQMDNTLFPPSQSSAFQSPINSPLEEDFIEPDIQVPLWRRVDKRFFWNEWLMKDFIDLGLHSYVLPMMQGWVQSATFSIPIPPNPLQPDVSLGAVPVDLVVISRRSKDRAGLRYQRRGIDDNGHVANMVETEMIVRAKSSLFSFTQVRGSIPLRWSQSPYSMKPPPVLNEPVDKTYAVANLHFNDLTSRYGPITIINLSEQDGKEAVVTNGYQELVNSLQRDDLKYIGFDFHAKCHGMKWENIVELVDTLNLESMGYLWTLQGDVIREQKGAFRTNCIDCLDRTNVVQSAIARRILNTMLMQLGLQISGPTVESIFNDIWANNGDTISLCYAHTSALKGDFVRTGKRDLSGMLHDGVSSLSRMFYGAISDFFAQAVISFLLGHRNLAVFSEFLETLTSEDASSVVRLDRIRNVAIETCSARVLSDGEERIGGWILLSPDPRSVKISSELEEKILLLTRSAIYIVTFSYSLEKNAGFLINFSSTDESTRYSTYSLRNKAAPTTPTKKPKSTTATPSTPTPSVEHAIVNPDVTEYYAFKALPGQSGDATCAETVGQIVEQIAEACRRDDLVIEKDVVSLTEAASSTSLLAKMDYAFKRALWL</sequence>
<keyword evidence="4" id="KW-1185">Reference proteome</keyword>
<feature type="region of interest" description="Disordered" evidence="1">
    <location>
        <begin position="134"/>
        <end position="191"/>
    </location>
</feature>
<evidence type="ECO:0000256" key="1">
    <source>
        <dbReference type="SAM" id="MobiDB-lite"/>
    </source>
</evidence>
<feature type="domain" description="SAC" evidence="2">
    <location>
        <begin position="207"/>
        <end position="573"/>
    </location>
</feature>
<dbReference type="Pfam" id="PF02383">
    <property type="entry name" value="Syja_N"/>
    <property type="match status" value="1"/>
</dbReference>
<feature type="region of interest" description="Disordered" evidence="1">
    <location>
        <begin position="733"/>
        <end position="759"/>
    </location>
</feature>
<dbReference type="GeneID" id="89992702"/>
<dbReference type="InterPro" id="IPR022158">
    <property type="entry name" value="Inositol_phosphatase"/>
</dbReference>
<dbReference type="InterPro" id="IPR002013">
    <property type="entry name" value="SAC_dom"/>
</dbReference>
<evidence type="ECO:0000259" key="2">
    <source>
        <dbReference type="PROSITE" id="PS50275"/>
    </source>
</evidence>
<dbReference type="PROSITE" id="PS50275">
    <property type="entry name" value="SAC"/>
    <property type="match status" value="1"/>
</dbReference>
<accession>A0ABZ2B185</accession>
<feature type="compositionally biased region" description="Basic residues" evidence="1">
    <location>
        <begin position="165"/>
        <end position="176"/>
    </location>
</feature>
<dbReference type="PANTHER" id="PTHR45662">
    <property type="entry name" value="PHOSPHATIDYLINOSITIDE PHOSPHATASE SAC1"/>
    <property type="match status" value="1"/>
</dbReference>
<gene>
    <name evidence="3" type="ORF">IAS62_005933</name>
</gene>
<name>A0ABZ2B185_9TREE</name>
<proteinExistence type="predicted"/>
<dbReference type="Pfam" id="PF12456">
    <property type="entry name" value="hSac2"/>
    <property type="match status" value="1"/>
</dbReference>
<feature type="compositionally biased region" description="Acidic residues" evidence="1">
    <location>
        <begin position="148"/>
        <end position="157"/>
    </location>
</feature>
<dbReference type="Proteomes" id="UP001432216">
    <property type="component" value="Chromosome 11"/>
</dbReference>
<protein>
    <recommendedName>
        <fullName evidence="2">SAC domain-containing protein</fullName>
    </recommendedName>
</protein>
<evidence type="ECO:0000313" key="3">
    <source>
        <dbReference type="EMBL" id="WVO24565.1"/>
    </source>
</evidence>